<evidence type="ECO:0000259" key="8">
    <source>
        <dbReference type="PROSITE" id="PS50928"/>
    </source>
</evidence>
<name>A0A328U4L2_9BACL</name>
<dbReference type="GO" id="GO:0005886">
    <property type="term" value="C:plasma membrane"/>
    <property type="evidence" value="ECO:0007669"/>
    <property type="project" value="UniProtKB-SubCell"/>
</dbReference>
<dbReference type="RefSeq" id="WP_112880000.1">
    <property type="nucleotide sequence ID" value="NZ_QLUW01000001.1"/>
</dbReference>
<evidence type="ECO:0000313" key="9">
    <source>
        <dbReference type="EMBL" id="RAP77002.1"/>
    </source>
</evidence>
<accession>A0A328U4L2</accession>
<evidence type="ECO:0000256" key="1">
    <source>
        <dbReference type="ARBA" id="ARBA00004651"/>
    </source>
</evidence>
<dbReference type="PANTHER" id="PTHR43227:SF11">
    <property type="entry name" value="BLL4140 PROTEIN"/>
    <property type="match status" value="1"/>
</dbReference>
<organism evidence="9 10">
    <name type="scientific">Paenibacillus montanisoli</name>
    <dbReference type="NCBI Taxonomy" id="2081970"/>
    <lineage>
        <taxon>Bacteria</taxon>
        <taxon>Bacillati</taxon>
        <taxon>Bacillota</taxon>
        <taxon>Bacilli</taxon>
        <taxon>Bacillales</taxon>
        <taxon>Paenibacillaceae</taxon>
        <taxon>Paenibacillus</taxon>
    </lineage>
</organism>
<feature type="domain" description="ABC transmembrane type-1" evidence="8">
    <location>
        <begin position="96"/>
        <end position="316"/>
    </location>
</feature>
<keyword evidence="4 7" id="KW-0812">Transmembrane</keyword>
<dbReference type="InterPro" id="IPR035906">
    <property type="entry name" value="MetI-like_sf"/>
</dbReference>
<keyword evidence="5 7" id="KW-1133">Transmembrane helix</keyword>
<evidence type="ECO:0000256" key="6">
    <source>
        <dbReference type="ARBA" id="ARBA00023136"/>
    </source>
</evidence>
<comment type="caution">
    <text evidence="9">The sequence shown here is derived from an EMBL/GenBank/DDBJ whole genome shotgun (WGS) entry which is preliminary data.</text>
</comment>
<feature type="transmembrane region" description="Helical" evidence="7">
    <location>
        <begin position="100"/>
        <end position="121"/>
    </location>
</feature>
<keyword evidence="10" id="KW-1185">Reference proteome</keyword>
<feature type="transmembrane region" description="Helical" evidence="7">
    <location>
        <begin position="35"/>
        <end position="63"/>
    </location>
</feature>
<feature type="transmembrane region" description="Helical" evidence="7">
    <location>
        <begin position="302"/>
        <end position="320"/>
    </location>
</feature>
<comment type="similarity">
    <text evidence="7">Belongs to the binding-protein-dependent transport system permease family.</text>
</comment>
<dbReference type="Proteomes" id="UP000249260">
    <property type="component" value="Unassembled WGS sequence"/>
</dbReference>
<keyword evidence="2 7" id="KW-0813">Transport</keyword>
<dbReference type="GO" id="GO:0055085">
    <property type="term" value="P:transmembrane transport"/>
    <property type="evidence" value="ECO:0007669"/>
    <property type="project" value="InterPro"/>
</dbReference>
<dbReference type="InterPro" id="IPR000515">
    <property type="entry name" value="MetI-like"/>
</dbReference>
<gene>
    <name evidence="9" type="ORF">DL346_00395</name>
</gene>
<dbReference type="PANTHER" id="PTHR43227">
    <property type="entry name" value="BLL4140 PROTEIN"/>
    <property type="match status" value="1"/>
</dbReference>
<dbReference type="OrthoDB" id="2038957at2"/>
<dbReference type="Pfam" id="PF00528">
    <property type="entry name" value="BPD_transp_1"/>
    <property type="match status" value="1"/>
</dbReference>
<dbReference type="SUPFAM" id="SSF161098">
    <property type="entry name" value="MetI-like"/>
    <property type="match status" value="1"/>
</dbReference>
<evidence type="ECO:0000256" key="2">
    <source>
        <dbReference type="ARBA" id="ARBA00022448"/>
    </source>
</evidence>
<proteinExistence type="inferred from homology"/>
<feature type="transmembrane region" description="Helical" evidence="7">
    <location>
        <begin position="133"/>
        <end position="156"/>
    </location>
</feature>
<dbReference type="CDD" id="cd06261">
    <property type="entry name" value="TM_PBP2"/>
    <property type="match status" value="1"/>
</dbReference>
<evidence type="ECO:0000256" key="4">
    <source>
        <dbReference type="ARBA" id="ARBA00022692"/>
    </source>
</evidence>
<sequence length="330" mass="37019">MSSQSQTVATTVKGERKKASVLSPLTFLREITKHWAFYVMVLPGLVFLIIFNYLPMFGVVIAFKDYNPVAGVWGSEWNGFKNFEFFFKSDALWRVTFNTIFNNVLIIVLVTSVSILFAVLLQETGGRYRSGIYKSLMLLPFFLSWIVGDYIVYALLNPDQGLLNQIRELFGYEAIDWYGEPSYWRIIMPAAYLLKNVGYTSVIYVAAITGISSDYYEAAEIDGASKLQKARFITIPLLIPVVIILSLLSLGKIFNGGLGDWSAFYTLPRESGILFSTTDVIDTYVFRALRGVSDIGMSSAVGFYQAVVGLVIVLATNYLVKKYDSESSLF</sequence>
<dbReference type="InterPro" id="IPR050809">
    <property type="entry name" value="UgpAE/MalFG_permease"/>
</dbReference>
<comment type="subcellular location">
    <subcellularLocation>
        <location evidence="1 7">Cell membrane</location>
        <topology evidence="1 7">Multi-pass membrane protein</topology>
    </subcellularLocation>
</comment>
<evidence type="ECO:0000256" key="7">
    <source>
        <dbReference type="RuleBase" id="RU363032"/>
    </source>
</evidence>
<dbReference type="AlphaFoldDB" id="A0A328U4L2"/>
<feature type="transmembrane region" description="Helical" evidence="7">
    <location>
        <begin position="186"/>
        <end position="211"/>
    </location>
</feature>
<dbReference type="EMBL" id="QLUW01000001">
    <property type="protein sequence ID" value="RAP77002.1"/>
    <property type="molecule type" value="Genomic_DNA"/>
</dbReference>
<keyword evidence="3" id="KW-1003">Cell membrane</keyword>
<protein>
    <submittedName>
        <fullName evidence="9">Sugar ABC transporter permease</fullName>
    </submittedName>
</protein>
<evidence type="ECO:0000256" key="5">
    <source>
        <dbReference type="ARBA" id="ARBA00022989"/>
    </source>
</evidence>
<dbReference type="PROSITE" id="PS50928">
    <property type="entry name" value="ABC_TM1"/>
    <property type="match status" value="1"/>
</dbReference>
<reference evidence="9 10" key="1">
    <citation type="submission" date="2018-06" db="EMBL/GenBank/DDBJ databases">
        <title>Paenibacillus montanisoli sp. nov., isolated from mountain area soil.</title>
        <authorList>
            <person name="Wu M."/>
        </authorList>
    </citation>
    <scope>NUCLEOTIDE SEQUENCE [LARGE SCALE GENOMIC DNA]</scope>
    <source>
        <strain evidence="9 10">RA17</strain>
    </source>
</reference>
<feature type="transmembrane region" description="Helical" evidence="7">
    <location>
        <begin position="232"/>
        <end position="254"/>
    </location>
</feature>
<evidence type="ECO:0000313" key="10">
    <source>
        <dbReference type="Proteomes" id="UP000249260"/>
    </source>
</evidence>
<evidence type="ECO:0000256" key="3">
    <source>
        <dbReference type="ARBA" id="ARBA00022475"/>
    </source>
</evidence>
<dbReference type="Gene3D" id="1.10.3720.10">
    <property type="entry name" value="MetI-like"/>
    <property type="match status" value="1"/>
</dbReference>
<keyword evidence="6 7" id="KW-0472">Membrane</keyword>